<keyword evidence="7 9" id="KW-0811">Translocation</keyword>
<dbReference type="EMBL" id="VKKG01000001">
    <property type="protein sequence ID" value="TRY19948.1"/>
    <property type="molecule type" value="Genomic_DNA"/>
</dbReference>
<evidence type="ECO:0000256" key="1">
    <source>
        <dbReference type="ARBA" id="ARBA00004370"/>
    </source>
</evidence>
<feature type="compositionally biased region" description="Basic and acidic residues" evidence="10">
    <location>
        <begin position="64"/>
        <end position="79"/>
    </location>
</feature>
<dbReference type="RefSeq" id="WP_143937032.1">
    <property type="nucleotide sequence ID" value="NZ_VKKG01000001.1"/>
</dbReference>
<accession>A0A553K5F6</accession>
<feature type="compositionally biased region" description="Acidic residues" evidence="10">
    <location>
        <begin position="29"/>
        <end position="40"/>
    </location>
</feature>
<evidence type="ECO:0000256" key="7">
    <source>
        <dbReference type="ARBA" id="ARBA00023010"/>
    </source>
</evidence>
<dbReference type="PANTHER" id="PTHR33910:SF1">
    <property type="entry name" value="PROTEIN TRANSLOCASE SUBUNIT SECE"/>
    <property type="match status" value="1"/>
</dbReference>
<dbReference type="GO" id="GO:0043952">
    <property type="term" value="P:protein transport by the Sec complex"/>
    <property type="evidence" value="ECO:0007669"/>
    <property type="project" value="UniProtKB-UniRule"/>
</dbReference>
<keyword evidence="3 9" id="KW-1003">Cell membrane</keyword>
<dbReference type="Gene3D" id="1.20.5.1030">
    <property type="entry name" value="Preprotein translocase secy subunit"/>
    <property type="match status" value="1"/>
</dbReference>
<evidence type="ECO:0000256" key="8">
    <source>
        <dbReference type="ARBA" id="ARBA00023136"/>
    </source>
</evidence>
<evidence type="ECO:0000313" key="12">
    <source>
        <dbReference type="Proteomes" id="UP000317638"/>
    </source>
</evidence>
<dbReference type="GO" id="GO:0009306">
    <property type="term" value="P:protein secretion"/>
    <property type="evidence" value="ECO:0007669"/>
    <property type="project" value="UniProtKB-UniRule"/>
</dbReference>
<comment type="subunit">
    <text evidence="9">Component of the Sec protein translocase complex. Heterotrimer consisting of SecY, SecE and SecG subunits. The heterotrimers can form oligomers, although 1 heterotrimer is thought to be able to translocate proteins. Interacts with the ribosome. Interacts with SecDF, and other proteins may be involved. Interacts with SecA.</text>
</comment>
<dbReference type="GO" id="GO:0065002">
    <property type="term" value="P:intracellular protein transmembrane transport"/>
    <property type="evidence" value="ECO:0007669"/>
    <property type="project" value="UniProtKB-UniRule"/>
</dbReference>
<dbReference type="AlphaFoldDB" id="A0A553K5F6"/>
<dbReference type="InterPro" id="IPR038379">
    <property type="entry name" value="SecE_sf"/>
</dbReference>
<reference evidence="11 12" key="1">
    <citation type="submission" date="2019-07" db="EMBL/GenBank/DDBJ databases">
        <authorList>
            <person name="Zhou L.-Y."/>
        </authorList>
    </citation>
    <scope>NUCLEOTIDE SEQUENCE [LARGE SCALE GENOMIC DNA]</scope>
    <source>
        <strain evidence="11 12">YIM 101269</strain>
    </source>
</reference>
<keyword evidence="6 9" id="KW-1133">Transmembrane helix</keyword>
<comment type="caution">
    <text evidence="11">The sequence shown here is derived from an EMBL/GenBank/DDBJ whole genome shotgun (WGS) entry which is preliminary data.</text>
</comment>
<comment type="subcellular location">
    <subcellularLocation>
        <location evidence="9">Cell membrane</location>
        <topology evidence="9">Single-pass membrane protein</topology>
    </subcellularLocation>
    <subcellularLocation>
        <location evidence="1">Membrane</location>
    </subcellularLocation>
</comment>
<organism evidence="11 12">
    <name type="scientific">Tessaracoccus rhinocerotis</name>
    <dbReference type="NCBI Taxonomy" id="1689449"/>
    <lineage>
        <taxon>Bacteria</taxon>
        <taxon>Bacillati</taxon>
        <taxon>Actinomycetota</taxon>
        <taxon>Actinomycetes</taxon>
        <taxon>Propionibacteriales</taxon>
        <taxon>Propionibacteriaceae</taxon>
        <taxon>Tessaracoccus</taxon>
    </lineage>
</organism>
<dbReference type="GO" id="GO:0006605">
    <property type="term" value="P:protein targeting"/>
    <property type="evidence" value="ECO:0007669"/>
    <property type="project" value="UniProtKB-UniRule"/>
</dbReference>
<feature type="region of interest" description="Disordered" evidence="10">
    <location>
        <begin position="1"/>
        <end position="129"/>
    </location>
</feature>
<feature type="compositionally biased region" description="Acidic residues" evidence="10">
    <location>
        <begin position="8"/>
        <end position="19"/>
    </location>
</feature>
<evidence type="ECO:0000256" key="4">
    <source>
        <dbReference type="ARBA" id="ARBA00022692"/>
    </source>
</evidence>
<keyword evidence="12" id="KW-1185">Reference proteome</keyword>
<feature type="transmembrane region" description="Helical" evidence="9">
    <location>
        <begin position="154"/>
        <end position="181"/>
    </location>
</feature>
<keyword evidence="4 9" id="KW-0812">Transmembrane</keyword>
<comment type="function">
    <text evidence="9">Essential subunit of the Sec protein translocation channel SecYEG. Clamps together the 2 halves of SecY. May contact the channel plug during translocation.</text>
</comment>
<dbReference type="Pfam" id="PF00584">
    <property type="entry name" value="SecE"/>
    <property type="match status" value="1"/>
</dbReference>
<proteinExistence type="inferred from homology"/>
<protein>
    <recommendedName>
        <fullName evidence="9">Protein translocase subunit SecE</fullName>
    </recommendedName>
</protein>
<evidence type="ECO:0000256" key="5">
    <source>
        <dbReference type="ARBA" id="ARBA00022927"/>
    </source>
</evidence>
<evidence type="ECO:0000313" key="11">
    <source>
        <dbReference type="EMBL" id="TRY19948.1"/>
    </source>
</evidence>
<dbReference type="GO" id="GO:0008320">
    <property type="term" value="F:protein transmembrane transporter activity"/>
    <property type="evidence" value="ECO:0007669"/>
    <property type="project" value="UniProtKB-UniRule"/>
</dbReference>
<keyword evidence="2 9" id="KW-0813">Transport</keyword>
<feature type="compositionally biased region" description="Acidic residues" evidence="10">
    <location>
        <begin position="80"/>
        <end position="91"/>
    </location>
</feature>
<dbReference type="HAMAP" id="MF_00422">
    <property type="entry name" value="SecE"/>
    <property type="match status" value="1"/>
</dbReference>
<evidence type="ECO:0000256" key="2">
    <source>
        <dbReference type="ARBA" id="ARBA00022448"/>
    </source>
</evidence>
<gene>
    <name evidence="9 11" type="primary">secE</name>
    <name evidence="11" type="ORF">FOJ82_03450</name>
</gene>
<evidence type="ECO:0000256" key="9">
    <source>
        <dbReference type="HAMAP-Rule" id="MF_00422"/>
    </source>
</evidence>
<dbReference type="Proteomes" id="UP000317638">
    <property type="component" value="Unassembled WGS sequence"/>
</dbReference>
<name>A0A553K5F6_9ACTN</name>
<keyword evidence="5 9" id="KW-0653">Protein transport</keyword>
<evidence type="ECO:0000256" key="10">
    <source>
        <dbReference type="SAM" id="MobiDB-lite"/>
    </source>
</evidence>
<dbReference type="NCBIfam" id="TIGR00964">
    <property type="entry name" value="secE_bact"/>
    <property type="match status" value="1"/>
</dbReference>
<dbReference type="GO" id="GO:0005886">
    <property type="term" value="C:plasma membrane"/>
    <property type="evidence" value="ECO:0007669"/>
    <property type="project" value="UniProtKB-SubCell"/>
</dbReference>
<keyword evidence="8 9" id="KW-0472">Membrane</keyword>
<feature type="compositionally biased region" description="Basic residues" evidence="10">
    <location>
        <begin position="98"/>
        <end position="114"/>
    </location>
</feature>
<dbReference type="PANTHER" id="PTHR33910">
    <property type="entry name" value="PROTEIN TRANSLOCASE SUBUNIT SECE"/>
    <property type="match status" value="1"/>
</dbReference>
<comment type="similarity">
    <text evidence="9">Belongs to the SecE/SEC61-gamma family.</text>
</comment>
<evidence type="ECO:0000256" key="3">
    <source>
        <dbReference type="ARBA" id="ARBA00022475"/>
    </source>
</evidence>
<dbReference type="InterPro" id="IPR005807">
    <property type="entry name" value="SecE_bac"/>
</dbReference>
<evidence type="ECO:0000256" key="6">
    <source>
        <dbReference type="ARBA" id="ARBA00022989"/>
    </source>
</evidence>
<dbReference type="OrthoDB" id="9805743at2"/>
<dbReference type="InterPro" id="IPR001901">
    <property type="entry name" value="Translocase_SecE/Sec61-g"/>
</dbReference>
<sequence>MSDKTPESDEFDELAENESAEGLGAATDDVAEATEVEASDDPANGSDSAAFTGVPRKTSKAPVRKKDLTPEAEDARIAELEEDFSAEENESASETVRVARKTAKAPVKKTTATRKRSESEREETDPYRAGNPAKFVEQSAAELKQVVWPTWPQLVSYFSAVLVFVLFFIAFIGLLDLFFGWGLLSLFGDDR</sequence>